<dbReference type="CDD" id="cd00198">
    <property type="entry name" value="vWFA"/>
    <property type="match status" value="1"/>
</dbReference>
<feature type="domain" description="DUF58" evidence="1">
    <location>
        <begin position="41"/>
        <end position="252"/>
    </location>
</feature>
<sequence length="293" mass="34295">MFEQFLTKLRKYEIRMRKAVNSERHGNFHSVFKGSGLEFDDLRQYQYGDDVRAIDWNTSAKGHGTYVKIFKEEKEQTVFFMVDVSASQEVGDASRLKIDASKEICGVLTLAAIQEASRVGLLCFSDQKERYIRPSDGMKHGYGLLSELFKLQPESPRTNLSESILLALNILRRRSLVFLISDFIDTNYEHNLKALARKHDLVVIHVHDQRETNLPRLGILPVYDAERQSRVWVNTSSPRYRTQMRERFAKRRLELERLCRQNRANYLSLDAREDYVPALIRLFRVRRYVKGAM</sequence>
<dbReference type="InterPro" id="IPR036465">
    <property type="entry name" value="vWFA_dom_sf"/>
</dbReference>
<dbReference type="Pfam" id="PF01882">
    <property type="entry name" value="DUF58"/>
    <property type="match status" value="1"/>
</dbReference>
<dbReference type="RefSeq" id="WP_184170666.1">
    <property type="nucleotide sequence ID" value="NZ_JACHGF010000001.1"/>
</dbReference>
<organism evidence="2 3">
    <name type="scientific">Rhabdobacter roseus</name>
    <dbReference type="NCBI Taxonomy" id="1655419"/>
    <lineage>
        <taxon>Bacteria</taxon>
        <taxon>Pseudomonadati</taxon>
        <taxon>Bacteroidota</taxon>
        <taxon>Cytophagia</taxon>
        <taxon>Cytophagales</taxon>
        <taxon>Cytophagaceae</taxon>
        <taxon>Rhabdobacter</taxon>
    </lineage>
</organism>
<name>A0A840TRX5_9BACT</name>
<evidence type="ECO:0000259" key="1">
    <source>
        <dbReference type="Pfam" id="PF01882"/>
    </source>
</evidence>
<evidence type="ECO:0000313" key="2">
    <source>
        <dbReference type="EMBL" id="MBB5282469.1"/>
    </source>
</evidence>
<proteinExistence type="predicted"/>
<keyword evidence="3" id="KW-1185">Reference proteome</keyword>
<dbReference type="PANTHER" id="PTHR33608">
    <property type="entry name" value="BLL2464 PROTEIN"/>
    <property type="match status" value="1"/>
</dbReference>
<reference evidence="2 3" key="1">
    <citation type="submission" date="2020-08" db="EMBL/GenBank/DDBJ databases">
        <title>Genomic Encyclopedia of Type Strains, Phase IV (KMG-IV): sequencing the most valuable type-strain genomes for metagenomic binning, comparative biology and taxonomic classification.</title>
        <authorList>
            <person name="Goeker M."/>
        </authorList>
    </citation>
    <scope>NUCLEOTIDE SEQUENCE [LARGE SCALE GENOMIC DNA]</scope>
    <source>
        <strain evidence="2 3">DSM 105074</strain>
    </source>
</reference>
<dbReference type="Gene3D" id="3.40.50.410">
    <property type="entry name" value="von Willebrand factor, type A domain"/>
    <property type="match status" value="1"/>
</dbReference>
<dbReference type="PANTHER" id="PTHR33608:SF6">
    <property type="entry name" value="BLL2464 PROTEIN"/>
    <property type="match status" value="1"/>
</dbReference>
<accession>A0A840TRX5</accession>
<dbReference type="SUPFAM" id="SSF53300">
    <property type="entry name" value="vWA-like"/>
    <property type="match status" value="1"/>
</dbReference>
<dbReference type="EMBL" id="JACHGF010000001">
    <property type="protein sequence ID" value="MBB5282469.1"/>
    <property type="molecule type" value="Genomic_DNA"/>
</dbReference>
<evidence type="ECO:0000313" key="3">
    <source>
        <dbReference type="Proteomes" id="UP000557307"/>
    </source>
</evidence>
<dbReference type="InterPro" id="IPR002881">
    <property type="entry name" value="DUF58"/>
</dbReference>
<protein>
    <submittedName>
        <fullName evidence="2">Uncharacterized protein (DUF58 family)</fullName>
    </submittedName>
</protein>
<dbReference type="Proteomes" id="UP000557307">
    <property type="component" value="Unassembled WGS sequence"/>
</dbReference>
<gene>
    <name evidence="2" type="ORF">HNQ92_000590</name>
</gene>
<dbReference type="AlphaFoldDB" id="A0A840TRX5"/>
<comment type="caution">
    <text evidence="2">The sequence shown here is derived from an EMBL/GenBank/DDBJ whole genome shotgun (WGS) entry which is preliminary data.</text>
</comment>